<proteinExistence type="predicted"/>
<dbReference type="GO" id="GO:0016747">
    <property type="term" value="F:acyltransferase activity, transferring groups other than amino-acyl groups"/>
    <property type="evidence" value="ECO:0007669"/>
    <property type="project" value="InterPro"/>
</dbReference>
<gene>
    <name evidence="2" type="ORF">UFOVP821_25</name>
</gene>
<dbReference type="Pfam" id="PF00583">
    <property type="entry name" value="Acetyltransf_1"/>
    <property type="match status" value="1"/>
</dbReference>
<dbReference type="InterPro" id="IPR016181">
    <property type="entry name" value="Acyl_CoA_acyltransferase"/>
</dbReference>
<evidence type="ECO:0000259" key="1">
    <source>
        <dbReference type="PROSITE" id="PS51186"/>
    </source>
</evidence>
<accession>A0A6J5P1N7</accession>
<evidence type="ECO:0000313" key="2">
    <source>
        <dbReference type="EMBL" id="CAB4165197.1"/>
    </source>
</evidence>
<sequence>MSYAYSLENYEQVRDEIEDLIEMHWREIAHWHDIPLKPDWAAYERLAAQGALRVYTVRTATSRLIGYAVFFVRHNVHYSTSLQAVQDILFLLPAHRGAAVGAGLVQYAEDDLRTLDVQVVYHHVKHAFDFGPMLERMGYERVEHIMAKRLD</sequence>
<organism evidence="2">
    <name type="scientific">uncultured Caudovirales phage</name>
    <dbReference type="NCBI Taxonomy" id="2100421"/>
    <lineage>
        <taxon>Viruses</taxon>
        <taxon>Duplodnaviria</taxon>
        <taxon>Heunggongvirae</taxon>
        <taxon>Uroviricota</taxon>
        <taxon>Caudoviricetes</taxon>
        <taxon>Peduoviridae</taxon>
        <taxon>Maltschvirus</taxon>
        <taxon>Maltschvirus maltsch</taxon>
    </lineage>
</organism>
<protein>
    <recommendedName>
        <fullName evidence="1">N-acetyltransferase domain-containing protein</fullName>
    </recommendedName>
</protein>
<dbReference type="InterPro" id="IPR000182">
    <property type="entry name" value="GNAT_dom"/>
</dbReference>
<dbReference type="PROSITE" id="PS51186">
    <property type="entry name" value="GNAT"/>
    <property type="match status" value="1"/>
</dbReference>
<dbReference type="EMBL" id="LR796768">
    <property type="protein sequence ID" value="CAB4165197.1"/>
    <property type="molecule type" value="Genomic_DNA"/>
</dbReference>
<dbReference type="Gene3D" id="3.40.630.30">
    <property type="match status" value="1"/>
</dbReference>
<feature type="domain" description="N-acetyltransferase" evidence="1">
    <location>
        <begin position="15"/>
        <end position="151"/>
    </location>
</feature>
<reference evidence="2" key="1">
    <citation type="submission" date="2020-04" db="EMBL/GenBank/DDBJ databases">
        <authorList>
            <person name="Chiriac C."/>
            <person name="Salcher M."/>
            <person name="Ghai R."/>
            <person name="Kavagutti S V."/>
        </authorList>
    </citation>
    <scope>NUCLEOTIDE SEQUENCE</scope>
</reference>
<name>A0A6J5P1N7_9CAUD</name>
<dbReference type="SUPFAM" id="SSF55729">
    <property type="entry name" value="Acyl-CoA N-acyltransferases (Nat)"/>
    <property type="match status" value="1"/>
</dbReference>